<sequence length="70" mass="7420">MCTTFVEDPLSNGQECQCGGAHALHGSEATGDNFGAAIVTQWDATKHTSEYPTDAFGELKFAGISRRDGL</sequence>
<dbReference type="Proteomes" id="UP000727407">
    <property type="component" value="Unassembled WGS sequence"/>
</dbReference>
<dbReference type="OrthoDB" id="310870at2759"/>
<protein>
    <submittedName>
        <fullName evidence="1">Transient receptor potential cation channel subfamily M member 4-like</fullName>
    </submittedName>
</protein>
<proteinExistence type="predicted"/>
<evidence type="ECO:0000313" key="2">
    <source>
        <dbReference type="Proteomes" id="UP000727407"/>
    </source>
</evidence>
<dbReference type="AlphaFoldDB" id="A0A8J4TDX6"/>
<dbReference type="EMBL" id="QNUK01001048">
    <property type="protein sequence ID" value="KAF5887974.1"/>
    <property type="molecule type" value="Genomic_DNA"/>
</dbReference>
<feature type="non-terminal residue" evidence="1">
    <location>
        <position position="1"/>
    </location>
</feature>
<evidence type="ECO:0000313" key="1">
    <source>
        <dbReference type="EMBL" id="KAF5887974.1"/>
    </source>
</evidence>
<gene>
    <name evidence="1" type="ORF">DAT39_022076</name>
</gene>
<accession>A0A8J4TDX6</accession>
<name>A0A8J4TDX6_CLAMG</name>
<organism evidence="1 2">
    <name type="scientific">Clarias magur</name>
    <name type="common">Asian catfish</name>
    <name type="synonym">Macropteronotus magur</name>
    <dbReference type="NCBI Taxonomy" id="1594786"/>
    <lineage>
        <taxon>Eukaryota</taxon>
        <taxon>Metazoa</taxon>
        <taxon>Chordata</taxon>
        <taxon>Craniata</taxon>
        <taxon>Vertebrata</taxon>
        <taxon>Euteleostomi</taxon>
        <taxon>Actinopterygii</taxon>
        <taxon>Neopterygii</taxon>
        <taxon>Teleostei</taxon>
        <taxon>Ostariophysi</taxon>
        <taxon>Siluriformes</taxon>
        <taxon>Clariidae</taxon>
        <taxon>Clarias</taxon>
    </lineage>
</organism>
<keyword evidence="1" id="KW-0675">Receptor</keyword>
<keyword evidence="2" id="KW-1185">Reference proteome</keyword>
<comment type="caution">
    <text evidence="1">The sequence shown here is derived from an EMBL/GenBank/DDBJ whole genome shotgun (WGS) entry which is preliminary data.</text>
</comment>
<reference evidence="1" key="1">
    <citation type="submission" date="2020-07" db="EMBL/GenBank/DDBJ databases">
        <title>Clarias magur genome sequencing, assembly and annotation.</title>
        <authorList>
            <person name="Kushwaha B."/>
            <person name="Kumar R."/>
            <person name="Das P."/>
            <person name="Joshi C.G."/>
            <person name="Kumar D."/>
            <person name="Nagpure N.S."/>
            <person name="Pandey M."/>
            <person name="Agarwal S."/>
            <person name="Srivastava S."/>
            <person name="Singh M."/>
            <person name="Sahoo L."/>
            <person name="Jayasankar P."/>
            <person name="Meher P.K."/>
            <person name="Koringa P.G."/>
            <person name="Iquebal M.A."/>
            <person name="Das S.P."/>
            <person name="Bit A."/>
            <person name="Patnaik S."/>
            <person name="Patel N."/>
            <person name="Shah T.M."/>
            <person name="Hinsu A."/>
            <person name="Jena J.K."/>
        </authorList>
    </citation>
    <scope>NUCLEOTIDE SEQUENCE</scope>
    <source>
        <strain evidence="1">CIFAMagur01</strain>
        <tissue evidence="1">Testis</tissue>
    </source>
</reference>